<dbReference type="AlphaFoldDB" id="I3ZDD7"/>
<keyword evidence="1" id="KW-0812">Transmembrane</keyword>
<keyword evidence="1" id="KW-0472">Membrane</keyword>
<accession>I3ZDD7</accession>
<reference evidence="3 4" key="1">
    <citation type="submission" date="2012-06" db="EMBL/GenBank/DDBJ databases">
        <title>Complete genome of Terriglobus roseus DSM 18391.</title>
        <authorList>
            <consortium name="US DOE Joint Genome Institute (JGI-PGF)"/>
            <person name="Lucas S."/>
            <person name="Copeland A."/>
            <person name="Lapidus A."/>
            <person name="Glavina del Rio T."/>
            <person name="Dalin E."/>
            <person name="Tice H."/>
            <person name="Bruce D."/>
            <person name="Goodwin L."/>
            <person name="Pitluck S."/>
            <person name="Peters L."/>
            <person name="Mikhailova N."/>
            <person name="Munk A.C.C."/>
            <person name="Kyrpides N."/>
            <person name="Mavromatis K."/>
            <person name="Ivanova N."/>
            <person name="Brettin T."/>
            <person name="Detter J.C."/>
            <person name="Han C."/>
            <person name="Larimer F."/>
            <person name="Land M."/>
            <person name="Hauser L."/>
            <person name="Markowitz V."/>
            <person name="Cheng J.-F."/>
            <person name="Hugenholtz P."/>
            <person name="Woyke T."/>
            <person name="Wu D."/>
            <person name="Brambilla E."/>
            <person name="Klenk H.-P."/>
            <person name="Eisen J.A."/>
        </authorList>
    </citation>
    <scope>NUCLEOTIDE SEQUENCE [LARGE SCALE GENOMIC DNA]</scope>
    <source>
        <strain evidence="4">DSM 18391 / NRRL B-41598 / KBS 63</strain>
    </source>
</reference>
<feature type="chain" id="PRO_5003684671" evidence="2">
    <location>
        <begin position="24"/>
        <end position="111"/>
    </location>
</feature>
<feature type="signal peptide" evidence="2">
    <location>
        <begin position="1"/>
        <end position="23"/>
    </location>
</feature>
<name>I3ZDD7_TERRK</name>
<dbReference type="OrthoDB" id="9938232at2"/>
<proteinExistence type="predicted"/>
<evidence type="ECO:0000313" key="4">
    <source>
        <dbReference type="Proteomes" id="UP000006056"/>
    </source>
</evidence>
<keyword evidence="2" id="KW-0732">Signal</keyword>
<dbReference type="KEGG" id="trs:Terro_0933"/>
<dbReference type="STRING" id="926566.Terro_0933"/>
<keyword evidence="4" id="KW-1185">Reference proteome</keyword>
<evidence type="ECO:0000313" key="3">
    <source>
        <dbReference type="EMBL" id="AFL87255.1"/>
    </source>
</evidence>
<dbReference type="Proteomes" id="UP000006056">
    <property type="component" value="Chromosome"/>
</dbReference>
<keyword evidence="1" id="KW-1133">Transmembrane helix</keyword>
<protein>
    <submittedName>
        <fullName evidence="3">Uncharacterized protein</fullName>
    </submittedName>
</protein>
<dbReference type="EMBL" id="CP003379">
    <property type="protein sequence ID" value="AFL87255.1"/>
    <property type="molecule type" value="Genomic_DNA"/>
</dbReference>
<evidence type="ECO:0000256" key="1">
    <source>
        <dbReference type="SAM" id="Phobius"/>
    </source>
</evidence>
<organism evidence="3 4">
    <name type="scientific">Terriglobus roseus (strain DSM 18391 / NRRL B-41598 / KBS 63)</name>
    <dbReference type="NCBI Taxonomy" id="926566"/>
    <lineage>
        <taxon>Bacteria</taxon>
        <taxon>Pseudomonadati</taxon>
        <taxon>Acidobacteriota</taxon>
        <taxon>Terriglobia</taxon>
        <taxon>Terriglobales</taxon>
        <taxon>Acidobacteriaceae</taxon>
        <taxon>Terriglobus</taxon>
    </lineage>
</organism>
<feature type="transmembrane region" description="Helical" evidence="1">
    <location>
        <begin position="69"/>
        <end position="86"/>
    </location>
</feature>
<gene>
    <name evidence="3" type="ordered locus">Terro_0933</name>
</gene>
<sequence>MRQPSALLFLLACILAAPTLVHRSAAQEHCESVGVTPDGGVFGGVFDDSASACAAITPPQPAWMSGMEFLAVLSFAGGAITGGLALRDRRREAALLRGAGIYAYEDDLPRR</sequence>
<dbReference type="HOGENOM" id="CLU_2157144_0_0_0"/>
<dbReference type="RefSeq" id="WP_014784824.1">
    <property type="nucleotide sequence ID" value="NC_018014.1"/>
</dbReference>
<evidence type="ECO:0000256" key="2">
    <source>
        <dbReference type="SAM" id="SignalP"/>
    </source>
</evidence>